<proteinExistence type="predicted"/>
<dbReference type="EMBL" id="BK032499">
    <property type="protein sequence ID" value="DAF43172.1"/>
    <property type="molecule type" value="Genomic_DNA"/>
</dbReference>
<organism evidence="1">
    <name type="scientific">Siphoviridae sp. ctLeh52</name>
    <dbReference type="NCBI Taxonomy" id="2827849"/>
    <lineage>
        <taxon>Viruses</taxon>
        <taxon>Duplodnaviria</taxon>
        <taxon>Heunggongvirae</taxon>
        <taxon>Uroviricota</taxon>
        <taxon>Caudoviricetes</taxon>
    </lineage>
</organism>
<reference evidence="1" key="1">
    <citation type="journal article" date="2021" name="Proc. Natl. Acad. Sci. U.S.A.">
        <title>A Catalog of Tens of Thousands of Viruses from Human Metagenomes Reveals Hidden Associations with Chronic Diseases.</title>
        <authorList>
            <person name="Tisza M.J."/>
            <person name="Buck C.B."/>
        </authorList>
    </citation>
    <scope>NUCLEOTIDE SEQUENCE</scope>
    <source>
        <strain evidence="1">CtLeh52</strain>
    </source>
</reference>
<name>A0A8S5RWN6_9CAUD</name>
<accession>A0A8S5RWN6</accession>
<protein>
    <submittedName>
        <fullName evidence="1">Uncharacterized protein</fullName>
    </submittedName>
</protein>
<evidence type="ECO:0000313" key="1">
    <source>
        <dbReference type="EMBL" id="DAF43172.1"/>
    </source>
</evidence>
<sequence length="57" mass="6431">MREGTGNFQNGDLHYMATHPVADAIRIGRAKPYDCSYPVIAERPRIVERSKDGEINN</sequence>